<dbReference type="InterPro" id="IPR024051">
    <property type="entry name" value="AICAR_Tfase_dup_dom_sf"/>
</dbReference>
<keyword evidence="6 8" id="KW-0378">Hydrolase</keyword>
<keyword evidence="7 8" id="KW-0511">Multifunctional enzyme</keyword>
<evidence type="ECO:0000256" key="5">
    <source>
        <dbReference type="ARBA" id="ARBA00022755"/>
    </source>
</evidence>
<comment type="pathway">
    <text evidence="1 8">Purine metabolism; IMP biosynthesis via de novo pathway; IMP from 5-formamido-1-(5-phospho-D-ribosyl)imidazole-4-carboxamide: step 1/1.</text>
</comment>
<dbReference type="GO" id="GO:0005829">
    <property type="term" value="C:cytosol"/>
    <property type="evidence" value="ECO:0007669"/>
    <property type="project" value="TreeGrafter"/>
</dbReference>
<dbReference type="HAMAP" id="MF_00139">
    <property type="entry name" value="PurH"/>
    <property type="match status" value="1"/>
</dbReference>
<dbReference type="InterPro" id="IPR002695">
    <property type="entry name" value="PurH-like"/>
</dbReference>
<dbReference type="EMBL" id="JAINWA010000001">
    <property type="protein sequence ID" value="MCD1653959.1"/>
    <property type="molecule type" value="Genomic_DNA"/>
</dbReference>
<comment type="domain">
    <text evidence="8">The IMP cyclohydrolase activity resides in the N-terminal region.</text>
</comment>
<accession>A0AAE3EI68</accession>
<evidence type="ECO:0000256" key="2">
    <source>
        <dbReference type="ARBA" id="ARBA00004954"/>
    </source>
</evidence>
<feature type="domain" description="MGS-like" evidence="9">
    <location>
        <begin position="1"/>
        <end position="144"/>
    </location>
</feature>
<evidence type="ECO:0000256" key="3">
    <source>
        <dbReference type="ARBA" id="ARBA00007667"/>
    </source>
</evidence>
<comment type="pathway">
    <text evidence="2 8">Purine metabolism; IMP biosynthesis via de novo pathway; 5-formamido-1-(5-phospho-D-ribosyl)imidazole-4-carboxamide from 5-amino-1-(5-phospho-D-ribosyl)imidazole-4-carboxamide (10-formyl THF route): step 1/1.</text>
</comment>
<comment type="similarity">
    <text evidence="3 8">Belongs to the PurH family.</text>
</comment>
<keyword evidence="4 8" id="KW-0808">Transferase</keyword>
<evidence type="ECO:0000259" key="9">
    <source>
        <dbReference type="PROSITE" id="PS51855"/>
    </source>
</evidence>
<dbReference type="Gene3D" id="3.40.50.1380">
    <property type="entry name" value="Methylglyoxal synthase-like domain"/>
    <property type="match status" value="1"/>
</dbReference>
<dbReference type="PIRSF" id="PIRSF000414">
    <property type="entry name" value="AICARFT_IMPCHas"/>
    <property type="match status" value="1"/>
</dbReference>
<sequence length="548" mass="58887">MKKRALISVFYKDGVLELAQYLASKGWEILSTGGTKKHLADAGVPVTDVSAVTGFPECLDGRVKTLHPKIHAGILGIRNNPEHAKTMEDLGVDPIDLVCVNLYPFFEKVQAGLSFEETVEFIDIGGPTMLRSAAKNHDDVLVLTEAADYAEVMAELDAAGQDTQKVSRDLKRRLAGKVFNLTSAYDAAVARFMLGEAAAPASGKSPLWPEYFTVPYKKAQSLRYGENGHQQAALYLNADSVGAFGGMKQLQGKELSYNNMRDLDIAWKAACAYGEFMKSLPEAFPAAPETKAPVICVALKHNTPCGAALGKTVLEAYQRTFLVDPVSIFGGIVGCNTIIDATAASEMIKTFLEVVVAPGFTAEALEIFSAKKNLRLVQAETKPNAITETLSVDGGILVQERDNTLFSDWKVVTEKAPTAEQAADMAFGMTMALFVKSNAIVVVKDRVAVGLAGGQVNRIWPTEQSLARAKILTDAGLPCLDGKTSTGGAEVMISDAFFPFADCVEMAAKYGIKAIVQPGGSMRDQESIDAANRLGIAMVFTGTRHFKH</sequence>
<dbReference type="PANTHER" id="PTHR11692:SF0">
    <property type="entry name" value="BIFUNCTIONAL PURINE BIOSYNTHESIS PROTEIN ATIC"/>
    <property type="match status" value="1"/>
</dbReference>
<evidence type="ECO:0000256" key="7">
    <source>
        <dbReference type="ARBA" id="ARBA00023268"/>
    </source>
</evidence>
<dbReference type="SMART" id="SM00798">
    <property type="entry name" value="AICARFT_IMPCHas"/>
    <property type="match status" value="1"/>
</dbReference>
<evidence type="ECO:0000313" key="11">
    <source>
        <dbReference type="Proteomes" id="UP001198163"/>
    </source>
</evidence>
<dbReference type="Pfam" id="PF02142">
    <property type="entry name" value="MGS"/>
    <property type="match status" value="1"/>
</dbReference>
<dbReference type="GO" id="GO:0003937">
    <property type="term" value="F:IMP cyclohydrolase activity"/>
    <property type="evidence" value="ECO:0007669"/>
    <property type="project" value="UniProtKB-UniRule"/>
</dbReference>
<comment type="catalytic activity">
    <reaction evidence="8">
        <text>IMP + H2O = 5-formamido-1-(5-phospho-D-ribosyl)imidazole-4-carboxamide</text>
        <dbReference type="Rhea" id="RHEA:18445"/>
        <dbReference type="ChEBI" id="CHEBI:15377"/>
        <dbReference type="ChEBI" id="CHEBI:58053"/>
        <dbReference type="ChEBI" id="CHEBI:58467"/>
        <dbReference type="EC" id="3.5.4.10"/>
    </reaction>
</comment>
<dbReference type="Gene3D" id="3.40.140.20">
    <property type="match status" value="2"/>
</dbReference>
<dbReference type="GO" id="GO:0004643">
    <property type="term" value="F:phosphoribosylaminoimidazolecarboxamide formyltransferase activity"/>
    <property type="evidence" value="ECO:0007669"/>
    <property type="project" value="UniProtKB-UniRule"/>
</dbReference>
<dbReference type="InterPro" id="IPR016193">
    <property type="entry name" value="Cytidine_deaminase-like"/>
</dbReference>
<dbReference type="GO" id="GO:0006189">
    <property type="term" value="P:'de novo' IMP biosynthetic process"/>
    <property type="evidence" value="ECO:0007669"/>
    <property type="project" value="UniProtKB-UniRule"/>
</dbReference>
<comment type="catalytic activity">
    <reaction evidence="8">
        <text>(6R)-10-formyltetrahydrofolate + 5-amino-1-(5-phospho-beta-D-ribosyl)imidazole-4-carboxamide = 5-formamido-1-(5-phospho-D-ribosyl)imidazole-4-carboxamide + (6S)-5,6,7,8-tetrahydrofolate</text>
        <dbReference type="Rhea" id="RHEA:22192"/>
        <dbReference type="ChEBI" id="CHEBI:57453"/>
        <dbReference type="ChEBI" id="CHEBI:58467"/>
        <dbReference type="ChEBI" id="CHEBI:58475"/>
        <dbReference type="ChEBI" id="CHEBI:195366"/>
        <dbReference type="EC" id="2.1.2.3"/>
    </reaction>
</comment>
<dbReference type="Pfam" id="PF01808">
    <property type="entry name" value="AICARFT_IMPCHas"/>
    <property type="match status" value="1"/>
</dbReference>
<dbReference type="EC" id="3.5.4.10" evidence="8"/>
<organism evidence="10 11">
    <name type="scientific">Teretinema zuelzerae</name>
    <dbReference type="NCBI Taxonomy" id="156"/>
    <lineage>
        <taxon>Bacteria</taxon>
        <taxon>Pseudomonadati</taxon>
        <taxon>Spirochaetota</taxon>
        <taxon>Spirochaetia</taxon>
        <taxon>Spirochaetales</taxon>
        <taxon>Treponemataceae</taxon>
        <taxon>Teretinema</taxon>
    </lineage>
</organism>
<dbReference type="RefSeq" id="WP_230753635.1">
    <property type="nucleotide sequence ID" value="NZ_JAINWA010000001.1"/>
</dbReference>
<reference evidence="10" key="1">
    <citation type="submission" date="2021-08" db="EMBL/GenBank/DDBJ databases">
        <title>Comparative analyses of Brucepasteria parasyntrophica and Teretinema zuelzerae.</title>
        <authorList>
            <person name="Song Y."/>
            <person name="Brune A."/>
        </authorList>
    </citation>
    <scope>NUCLEOTIDE SEQUENCE</scope>
    <source>
        <strain evidence="10">DSM 1903</strain>
    </source>
</reference>
<protein>
    <recommendedName>
        <fullName evidence="8">Bifunctional purine biosynthesis protein PurH</fullName>
    </recommendedName>
    <domain>
        <recommendedName>
            <fullName evidence="8">Phosphoribosylaminoimidazolecarboxamide formyltransferase</fullName>
            <ecNumber evidence="8">2.1.2.3</ecNumber>
        </recommendedName>
        <alternativeName>
            <fullName evidence="8">AICAR transformylase</fullName>
        </alternativeName>
    </domain>
    <domain>
        <recommendedName>
            <fullName evidence="8">IMP cyclohydrolase</fullName>
            <ecNumber evidence="8">3.5.4.10</ecNumber>
        </recommendedName>
        <alternativeName>
            <fullName evidence="8">ATIC</fullName>
        </alternativeName>
        <alternativeName>
            <fullName evidence="8">IMP synthase</fullName>
        </alternativeName>
        <alternativeName>
            <fullName evidence="8">Inosinicase</fullName>
        </alternativeName>
    </domain>
</protein>
<evidence type="ECO:0000256" key="6">
    <source>
        <dbReference type="ARBA" id="ARBA00022801"/>
    </source>
</evidence>
<dbReference type="FunFam" id="3.40.50.1380:FF:000001">
    <property type="entry name" value="Bifunctional purine biosynthesis protein PurH"/>
    <property type="match status" value="1"/>
</dbReference>
<dbReference type="PROSITE" id="PS51855">
    <property type="entry name" value="MGS"/>
    <property type="match status" value="1"/>
</dbReference>
<comment type="caution">
    <text evidence="10">The sequence shown here is derived from an EMBL/GenBank/DDBJ whole genome shotgun (WGS) entry which is preliminary data.</text>
</comment>
<dbReference type="SUPFAM" id="SSF53927">
    <property type="entry name" value="Cytidine deaminase-like"/>
    <property type="match status" value="1"/>
</dbReference>
<evidence type="ECO:0000256" key="8">
    <source>
        <dbReference type="HAMAP-Rule" id="MF_00139"/>
    </source>
</evidence>
<dbReference type="Proteomes" id="UP001198163">
    <property type="component" value="Unassembled WGS sequence"/>
</dbReference>
<name>A0AAE3EI68_9SPIR</name>
<keyword evidence="5 8" id="KW-0658">Purine biosynthesis</keyword>
<proteinExistence type="inferred from homology"/>
<dbReference type="AlphaFoldDB" id="A0AAE3EI68"/>
<dbReference type="SMART" id="SM00851">
    <property type="entry name" value="MGS"/>
    <property type="match status" value="1"/>
</dbReference>
<dbReference type="EC" id="2.1.2.3" evidence="8"/>
<dbReference type="InterPro" id="IPR036914">
    <property type="entry name" value="MGS-like_dom_sf"/>
</dbReference>
<dbReference type="NCBIfam" id="TIGR00355">
    <property type="entry name" value="purH"/>
    <property type="match status" value="1"/>
</dbReference>
<dbReference type="PANTHER" id="PTHR11692">
    <property type="entry name" value="BIFUNCTIONAL PURINE BIOSYNTHESIS PROTEIN PURH"/>
    <property type="match status" value="1"/>
</dbReference>
<gene>
    <name evidence="8 10" type="primary">purH</name>
    <name evidence="10" type="ORF">K7J14_04510</name>
</gene>
<evidence type="ECO:0000313" key="10">
    <source>
        <dbReference type="EMBL" id="MCD1653959.1"/>
    </source>
</evidence>
<dbReference type="NCBIfam" id="NF002049">
    <property type="entry name" value="PRK00881.1"/>
    <property type="match status" value="1"/>
</dbReference>
<dbReference type="CDD" id="cd01421">
    <property type="entry name" value="IMPCH"/>
    <property type="match status" value="1"/>
</dbReference>
<dbReference type="SUPFAM" id="SSF52335">
    <property type="entry name" value="Methylglyoxal synthase-like"/>
    <property type="match status" value="1"/>
</dbReference>
<evidence type="ECO:0000256" key="4">
    <source>
        <dbReference type="ARBA" id="ARBA00022679"/>
    </source>
</evidence>
<keyword evidence="11" id="KW-1185">Reference proteome</keyword>
<evidence type="ECO:0000256" key="1">
    <source>
        <dbReference type="ARBA" id="ARBA00004844"/>
    </source>
</evidence>
<dbReference type="InterPro" id="IPR011607">
    <property type="entry name" value="MGS-like_dom"/>
</dbReference>